<keyword evidence="5 13" id="KW-0444">Lipid biosynthesis</keyword>
<gene>
    <name evidence="13 14" type="primary">lpxK</name>
    <name evidence="14" type="ORF">ACFPIB_06135</name>
</gene>
<organism evidence="14 15">
    <name type="scientific">Adhaeribacter terreus</name>
    <dbReference type="NCBI Taxonomy" id="529703"/>
    <lineage>
        <taxon>Bacteria</taxon>
        <taxon>Pseudomonadati</taxon>
        <taxon>Bacteroidota</taxon>
        <taxon>Cytophagia</taxon>
        <taxon>Cytophagales</taxon>
        <taxon>Hymenobacteraceae</taxon>
        <taxon>Adhaeribacter</taxon>
    </lineage>
</organism>
<evidence type="ECO:0000256" key="6">
    <source>
        <dbReference type="ARBA" id="ARBA00022556"/>
    </source>
</evidence>
<dbReference type="InterPro" id="IPR003758">
    <property type="entry name" value="LpxK"/>
</dbReference>
<evidence type="ECO:0000256" key="5">
    <source>
        <dbReference type="ARBA" id="ARBA00022516"/>
    </source>
</evidence>
<evidence type="ECO:0000256" key="9">
    <source>
        <dbReference type="ARBA" id="ARBA00022777"/>
    </source>
</evidence>
<evidence type="ECO:0000256" key="10">
    <source>
        <dbReference type="ARBA" id="ARBA00022840"/>
    </source>
</evidence>
<evidence type="ECO:0000256" key="7">
    <source>
        <dbReference type="ARBA" id="ARBA00022679"/>
    </source>
</evidence>
<evidence type="ECO:0000256" key="13">
    <source>
        <dbReference type="HAMAP-Rule" id="MF_00409"/>
    </source>
</evidence>
<evidence type="ECO:0000256" key="1">
    <source>
        <dbReference type="ARBA" id="ARBA00002274"/>
    </source>
</evidence>
<keyword evidence="15" id="KW-1185">Reference proteome</keyword>
<keyword evidence="11 13" id="KW-0443">Lipid metabolism</keyword>
<feature type="binding site" evidence="13">
    <location>
        <begin position="47"/>
        <end position="54"/>
    </location>
    <ligand>
        <name>ATP</name>
        <dbReference type="ChEBI" id="CHEBI:30616"/>
    </ligand>
</feature>
<reference evidence="15" key="1">
    <citation type="journal article" date="2019" name="Int. J. Syst. Evol. Microbiol.">
        <title>The Global Catalogue of Microorganisms (GCM) 10K type strain sequencing project: providing services to taxonomists for standard genome sequencing and annotation.</title>
        <authorList>
            <consortium name="The Broad Institute Genomics Platform"/>
            <consortium name="The Broad Institute Genome Sequencing Center for Infectious Disease"/>
            <person name="Wu L."/>
            <person name="Ma J."/>
        </authorList>
    </citation>
    <scope>NUCLEOTIDE SEQUENCE [LARGE SCALE GENOMIC DNA]</scope>
    <source>
        <strain evidence="15">KACC 12602</strain>
    </source>
</reference>
<evidence type="ECO:0000256" key="2">
    <source>
        <dbReference type="ARBA" id="ARBA00004870"/>
    </source>
</evidence>
<evidence type="ECO:0000256" key="11">
    <source>
        <dbReference type="ARBA" id="ARBA00023098"/>
    </source>
</evidence>
<dbReference type="RefSeq" id="WP_378016552.1">
    <property type="nucleotide sequence ID" value="NZ_JBHSKT010000003.1"/>
</dbReference>
<keyword evidence="7 13" id="KW-0808">Transferase</keyword>
<comment type="pathway">
    <text evidence="2 13">Glycolipid biosynthesis; lipid IV(A) biosynthesis; lipid IV(A) from (3R)-3-hydroxytetradecanoyl-[acyl-carrier-protein] and UDP-N-acetyl-alpha-D-glucosamine: step 6/6.</text>
</comment>
<name>A0ABW0EAW1_9BACT</name>
<keyword evidence="10 13" id="KW-0067">ATP-binding</keyword>
<dbReference type="NCBIfam" id="TIGR00682">
    <property type="entry name" value="lpxK"/>
    <property type="match status" value="1"/>
</dbReference>
<dbReference type="Pfam" id="PF02606">
    <property type="entry name" value="LpxK"/>
    <property type="match status" value="1"/>
</dbReference>
<dbReference type="PANTHER" id="PTHR42724:SF1">
    <property type="entry name" value="TETRAACYLDISACCHARIDE 4'-KINASE, MITOCHONDRIAL-RELATED"/>
    <property type="match status" value="1"/>
</dbReference>
<accession>A0ABW0EAW1</accession>
<evidence type="ECO:0000256" key="3">
    <source>
        <dbReference type="ARBA" id="ARBA00012071"/>
    </source>
</evidence>
<evidence type="ECO:0000313" key="14">
    <source>
        <dbReference type="EMBL" id="MFC5270180.1"/>
    </source>
</evidence>
<comment type="caution">
    <text evidence="14">The sequence shown here is derived from an EMBL/GenBank/DDBJ whole genome shotgun (WGS) entry which is preliminary data.</text>
</comment>
<dbReference type="GO" id="GO:0009029">
    <property type="term" value="F:lipid-A 4'-kinase activity"/>
    <property type="evidence" value="ECO:0007669"/>
    <property type="project" value="UniProtKB-EC"/>
</dbReference>
<evidence type="ECO:0000256" key="12">
    <source>
        <dbReference type="ARBA" id="ARBA00029757"/>
    </source>
</evidence>
<evidence type="ECO:0000256" key="8">
    <source>
        <dbReference type="ARBA" id="ARBA00022741"/>
    </source>
</evidence>
<keyword evidence="6 13" id="KW-0441">Lipid A biosynthesis</keyword>
<dbReference type="HAMAP" id="MF_00409">
    <property type="entry name" value="LpxK"/>
    <property type="match status" value="1"/>
</dbReference>
<comment type="similarity">
    <text evidence="13">Belongs to the LpxK family.</text>
</comment>
<dbReference type="EMBL" id="JBHSKT010000003">
    <property type="protein sequence ID" value="MFC5270180.1"/>
    <property type="molecule type" value="Genomic_DNA"/>
</dbReference>
<evidence type="ECO:0000313" key="15">
    <source>
        <dbReference type="Proteomes" id="UP001596161"/>
    </source>
</evidence>
<dbReference type="Proteomes" id="UP001596161">
    <property type="component" value="Unassembled WGS sequence"/>
</dbReference>
<protein>
    <recommendedName>
        <fullName evidence="4 13">Tetraacyldisaccharide 4'-kinase</fullName>
        <ecNumber evidence="3 13">2.7.1.130</ecNumber>
    </recommendedName>
    <alternativeName>
        <fullName evidence="12 13">Lipid A 4'-kinase</fullName>
    </alternativeName>
</protein>
<sequence length="347" mass="39252">MKFLKMLLFPFALLYGGVMLLRNFLYDQGFFKSEKFDLPVISVGNLTVGGTGKTPHVEFLLRLLKNYKTATLSRGYKRTTSGFVLANPTVSAATIGDEPFQYYLDFPETTVAVCEKRAEGIRKIQDLKPETEVIILDDAFQHRAVTPTLNLLITDFYRRFDTDFMLPTGLLREPRSGAKRADAVIVSKCPENLLASEKQQIENGIKKYTKSATPIFFTAYAYGETVGFGAEKVCSKKIILVTGIANAEPLKTYLQQAGYEILEHLNWPDHHHYSGADLEKIRLVLERFGNENVSILTTRKDAVKLMQPAFTGTVKQLPFFFLPIEVKFLEKRAEFEQMVLSTVKAYV</sequence>
<proteinExistence type="inferred from homology"/>
<keyword evidence="8 13" id="KW-0547">Nucleotide-binding</keyword>
<dbReference type="EC" id="2.7.1.130" evidence="3 13"/>
<comment type="function">
    <text evidence="1 13">Transfers the gamma-phosphate of ATP to the 4'-position of a tetraacyldisaccharide 1-phosphate intermediate (termed DS-1-P) to form tetraacyldisaccharide 1,4'-bis-phosphate (lipid IVA).</text>
</comment>
<keyword evidence="9 13" id="KW-0418">Kinase</keyword>
<comment type="catalytic activity">
    <reaction evidence="13">
        <text>a lipid A disaccharide + ATP = a lipid IVA + ADP + H(+)</text>
        <dbReference type="Rhea" id="RHEA:67840"/>
        <dbReference type="ChEBI" id="CHEBI:15378"/>
        <dbReference type="ChEBI" id="CHEBI:30616"/>
        <dbReference type="ChEBI" id="CHEBI:176343"/>
        <dbReference type="ChEBI" id="CHEBI:176425"/>
        <dbReference type="ChEBI" id="CHEBI:456216"/>
        <dbReference type="EC" id="2.7.1.130"/>
    </reaction>
</comment>
<evidence type="ECO:0000256" key="4">
    <source>
        <dbReference type="ARBA" id="ARBA00016436"/>
    </source>
</evidence>
<dbReference type="PANTHER" id="PTHR42724">
    <property type="entry name" value="TETRAACYLDISACCHARIDE 4'-KINASE"/>
    <property type="match status" value="1"/>
</dbReference>